<dbReference type="InterPro" id="IPR029261">
    <property type="entry name" value="Transposase_Znf"/>
</dbReference>
<evidence type="ECO:0000313" key="4">
    <source>
        <dbReference type="EMBL" id="TYS67041.1"/>
    </source>
</evidence>
<dbReference type="EMBL" id="VTEV01000006">
    <property type="protein sequence ID" value="TYS67041.1"/>
    <property type="molecule type" value="Genomic_DNA"/>
</dbReference>
<evidence type="ECO:0000313" key="5">
    <source>
        <dbReference type="Proteomes" id="UP000322524"/>
    </source>
</evidence>
<evidence type="ECO:0000259" key="2">
    <source>
        <dbReference type="Pfam" id="PF13542"/>
    </source>
</evidence>
<feature type="domain" description="Transposase IS204/IS1001/IS1096/IS1165 DDE" evidence="1">
    <location>
        <begin position="154"/>
        <end position="392"/>
    </location>
</feature>
<dbReference type="OrthoDB" id="6197054at2"/>
<dbReference type="InterPro" id="IPR032877">
    <property type="entry name" value="Transposase_HTH"/>
</dbReference>
<dbReference type="Pfam" id="PF14690">
    <property type="entry name" value="Zn_ribbon_ISL3"/>
    <property type="match status" value="1"/>
</dbReference>
<dbReference type="InterPro" id="IPR047951">
    <property type="entry name" value="Transpos_ISL3"/>
</dbReference>
<sequence length="454" mass="53484">MNVLDLEEFNVIEGWDSEEYYKFVVEAKEPPVFCTLCGSFIEEGQHFKVHDKRPRTVADVDLRGKKVVIDIIQKRYKCPNCGDNFTEYFKSIERNDRVTQRLFKRMGEDSIKGKNTFKSIAEQHGVTDTTVKRAFWQHVDELYRGRVLIAPRVLGIDEVYLHEEGVHRKQPYAVFTDIENNEIIEFLAGNSKELVIDVIKQMKGYENIEIVAMDMNSGYRSAVKETIPDAYCVVDHFHVIQKANMRLNEIRAKIQNKLNKGEKKELYKVKWLITSNRENLDEEAIFRLDSELEKYERLHTAYWLKEGLRDVYKQKTKYDAFQQYFKWEQSFPPKGANEMRKVQKMIEKIKQEVFAYFDGRITNAYTESFNNVIKRIVRLGVGYSYDVLRAKILFGTKATEVKKLKDMNFNRIFNELARKSGKVIWTDPNSEYAENYSYRVNIDDLLQAMEEGEL</sequence>
<dbReference type="RefSeq" id="WP_148989183.1">
    <property type="nucleotide sequence ID" value="NZ_VTEV01000006.1"/>
</dbReference>
<feature type="domain" description="Transposase IS204/IS1001/IS1096/IS1165 helix-turn-helix" evidence="2">
    <location>
        <begin position="92"/>
        <end position="135"/>
    </location>
</feature>
<evidence type="ECO:0000259" key="3">
    <source>
        <dbReference type="Pfam" id="PF14690"/>
    </source>
</evidence>
<gene>
    <name evidence="4" type="ORF">FZC76_16065</name>
</gene>
<feature type="domain" description="Transposase IS204/IS1001/IS1096/IS1165 zinc-finger" evidence="3">
    <location>
        <begin position="45"/>
        <end position="81"/>
    </location>
</feature>
<dbReference type="InterPro" id="IPR002560">
    <property type="entry name" value="Transposase_DDE"/>
</dbReference>
<dbReference type="AlphaFoldDB" id="A0A5D4SWK0"/>
<proteinExistence type="predicted"/>
<reference evidence="4 5" key="1">
    <citation type="submission" date="2019-08" db="EMBL/GenBank/DDBJ databases">
        <title>Bacillus genomes from the desert of Cuatro Cienegas, Coahuila.</title>
        <authorList>
            <person name="Olmedo-Alvarez G."/>
        </authorList>
    </citation>
    <scope>NUCLEOTIDE SEQUENCE [LARGE SCALE GENOMIC DNA]</scope>
    <source>
        <strain evidence="4 5">CH28_1T</strain>
    </source>
</reference>
<accession>A0A5D4SWK0</accession>
<dbReference type="PANTHER" id="PTHR33498">
    <property type="entry name" value="TRANSPOSASE FOR INSERTION SEQUENCE ELEMENT IS1557"/>
    <property type="match status" value="1"/>
</dbReference>
<comment type="caution">
    <text evidence="4">The sequence shown here is derived from an EMBL/GenBank/DDBJ whole genome shotgun (WGS) entry which is preliminary data.</text>
</comment>
<protein>
    <submittedName>
        <fullName evidence="4">ISL3 family transposase</fullName>
    </submittedName>
</protein>
<evidence type="ECO:0000259" key="1">
    <source>
        <dbReference type="Pfam" id="PF01610"/>
    </source>
</evidence>
<dbReference type="Pfam" id="PF01610">
    <property type="entry name" value="DDE_Tnp_ISL3"/>
    <property type="match status" value="1"/>
</dbReference>
<name>A0A5D4SWK0_9BACI</name>
<dbReference type="Pfam" id="PF13542">
    <property type="entry name" value="HTH_Tnp_ISL3"/>
    <property type="match status" value="1"/>
</dbReference>
<dbReference type="PANTHER" id="PTHR33498:SF1">
    <property type="entry name" value="TRANSPOSASE FOR INSERTION SEQUENCE ELEMENT IS1557"/>
    <property type="match status" value="1"/>
</dbReference>
<dbReference type="Proteomes" id="UP000322524">
    <property type="component" value="Unassembled WGS sequence"/>
</dbReference>
<dbReference type="NCBIfam" id="NF033550">
    <property type="entry name" value="transpos_ISL3"/>
    <property type="match status" value="1"/>
</dbReference>
<organism evidence="4 5">
    <name type="scientific">Sutcliffiella horikoshii</name>
    <dbReference type="NCBI Taxonomy" id="79883"/>
    <lineage>
        <taxon>Bacteria</taxon>
        <taxon>Bacillati</taxon>
        <taxon>Bacillota</taxon>
        <taxon>Bacilli</taxon>
        <taxon>Bacillales</taxon>
        <taxon>Bacillaceae</taxon>
        <taxon>Sutcliffiella</taxon>
    </lineage>
</organism>